<accession>A0A975GP45</accession>
<dbReference type="Gene3D" id="3.40.630.30">
    <property type="match status" value="1"/>
</dbReference>
<gene>
    <name evidence="2" type="ORF">dnm_045000</name>
</gene>
<dbReference type="Pfam" id="PF00583">
    <property type="entry name" value="Acetyltransf_1"/>
    <property type="match status" value="1"/>
</dbReference>
<dbReference type="KEGG" id="dmm:dnm_045000"/>
<reference evidence="2" key="1">
    <citation type="journal article" date="2021" name="Microb. Physiol.">
        <title>Proteogenomic Insights into the Physiology of Marine, Sulfate-Reducing, Filamentous Desulfonema limicola and Desulfonema magnum.</title>
        <authorList>
            <person name="Schnaars V."/>
            <person name="Wohlbrand L."/>
            <person name="Scheve S."/>
            <person name="Hinrichs C."/>
            <person name="Reinhardt R."/>
            <person name="Rabus R."/>
        </authorList>
    </citation>
    <scope>NUCLEOTIDE SEQUENCE</scope>
    <source>
        <strain evidence="2">4be13</strain>
    </source>
</reference>
<feature type="domain" description="N-acetyltransferase" evidence="1">
    <location>
        <begin position="6"/>
        <end position="147"/>
    </location>
</feature>
<evidence type="ECO:0000259" key="1">
    <source>
        <dbReference type="PROSITE" id="PS51186"/>
    </source>
</evidence>
<dbReference type="AlphaFoldDB" id="A0A975GP45"/>
<dbReference type="GO" id="GO:0016747">
    <property type="term" value="F:acyltransferase activity, transferring groups other than amino-acyl groups"/>
    <property type="evidence" value="ECO:0007669"/>
    <property type="project" value="InterPro"/>
</dbReference>
<proteinExistence type="predicted"/>
<dbReference type="PROSITE" id="PS51186">
    <property type="entry name" value="GNAT"/>
    <property type="match status" value="1"/>
</dbReference>
<evidence type="ECO:0000313" key="3">
    <source>
        <dbReference type="Proteomes" id="UP000663722"/>
    </source>
</evidence>
<dbReference type="CDD" id="cd04301">
    <property type="entry name" value="NAT_SF"/>
    <property type="match status" value="1"/>
</dbReference>
<dbReference type="SUPFAM" id="SSF55729">
    <property type="entry name" value="Acyl-CoA N-acyltransferases (Nat)"/>
    <property type="match status" value="1"/>
</dbReference>
<protein>
    <submittedName>
        <fullName evidence="2">GNAT domain-containing protein</fullName>
    </submittedName>
</protein>
<dbReference type="EMBL" id="CP061800">
    <property type="protein sequence ID" value="QTA88454.1"/>
    <property type="molecule type" value="Genomic_DNA"/>
</dbReference>
<name>A0A975GP45_9BACT</name>
<organism evidence="2 3">
    <name type="scientific">Desulfonema magnum</name>
    <dbReference type="NCBI Taxonomy" id="45655"/>
    <lineage>
        <taxon>Bacteria</taxon>
        <taxon>Pseudomonadati</taxon>
        <taxon>Thermodesulfobacteriota</taxon>
        <taxon>Desulfobacteria</taxon>
        <taxon>Desulfobacterales</taxon>
        <taxon>Desulfococcaceae</taxon>
        <taxon>Desulfonema</taxon>
    </lineage>
</organism>
<dbReference type="InterPro" id="IPR016181">
    <property type="entry name" value="Acyl_CoA_acyltransferase"/>
</dbReference>
<dbReference type="InterPro" id="IPR000182">
    <property type="entry name" value="GNAT_dom"/>
</dbReference>
<keyword evidence="3" id="KW-1185">Reference proteome</keyword>
<dbReference type="Proteomes" id="UP000663722">
    <property type="component" value="Chromosome"/>
</dbReference>
<sequence>MSVDNILIRELKIEDADEVRKINSAITQKPSQIDFKRIIEEYAGKKENACFVAELQGKVVGYMISYILAGGFGVEKSAWIPMVGVDPKFMGRSIGKRLAQEIFNFYKKAGIKNIYTSVSWDSADLLSFFKTLDFDGSRFINLRKVLE</sequence>
<evidence type="ECO:0000313" key="2">
    <source>
        <dbReference type="EMBL" id="QTA88454.1"/>
    </source>
</evidence>